<name>A0A3R7MK29_PENVA</name>
<dbReference type="OrthoDB" id="6346795at2759"/>
<reference evidence="3 4" key="1">
    <citation type="submission" date="2018-04" db="EMBL/GenBank/DDBJ databases">
        <authorList>
            <person name="Zhang X."/>
            <person name="Yuan J."/>
            <person name="Li F."/>
            <person name="Xiang J."/>
        </authorList>
    </citation>
    <scope>NUCLEOTIDE SEQUENCE [LARGE SCALE GENOMIC DNA]</scope>
    <source>
        <tissue evidence="3">Muscle</tissue>
    </source>
</reference>
<feature type="region of interest" description="Disordered" evidence="1">
    <location>
        <begin position="314"/>
        <end position="374"/>
    </location>
</feature>
<feature type="signal peptide" evidence="2">
    <location>
        <begin position="1"/>
        <end position="21"/>
    </location>
</feature>
<dbReference type="AlphaFoldDB" id="A0A3R7MK29"/>
<organism evidence="3 4">
    <name type="scientific">Penaeus vannamei</name>
    <name type="common">Whiteleg shrimp</name>
    <name type="synonym">Litopenaeus vannamei</name>
    <dbReference type="NCBI Taxonomy" id="6689"/>
    <lineage>
        <taxon>Eukaryota</taxon>
        <taxon>Metazoa</taxon>
        <taxon>Ecdysozoa</taxon>
        <taxon>Arthropoda</taxon>
        <taxon>Crustacea</taxon>
        <taxon>Multicrustacea</taxon>
        <taxon>Malacostraca</taxon>
        <taxon>Eumalacostraca</taxon>
        <taxon>Eucarida</taxon>
        <taxon>Decapoda</taxon>
        <taxon>Dendrobranchiata</taxon>
        <taxon>Penaeoidea</taxon>
        <taxon>Penaeidae</taxon>
        <taxon>Penaeus</taxon>
    </lineage>
</organism>
<dbReference type="EMBL" id="QCYY01001330">
    <property type="protein sequence ID" value="ROT78800.1"/>
    <property type="molecule type" value="Genomic_DNA"/>
</dbReference>
<reference evidence="3 4" key="2">
    <citation type="submission" date="2019-01" db="EMBL/GenBank/DDBJ databases">
        <title>The decoding of complex shrimp genome reveals the adaptation for benthos swimmer, frequently molting mechanism and breeding impact on genome.</title>
        <authorList>
            <person name="Sun Y."/>
            <person name="Gao Y."/>
            <person name="Yu Y."/>
        </authorList>
    </citation>
    <scope>NUCLEOTIDE SEQUENCE [LARGE SCALE GENOMIC DNA]</scope>
    <source>
        <tissue evidence="3">Muscle</tissue>
    </source>
</reference>
<protein>
    <submittedName>
        <fullName evidence="3">Uncharacterized protein</fullName>
    </submittedName>
</protein>
<evidence type="ECO:0000313" key="4">
    <source>
        <dbReference type="Proteomes" id="UP000283509"/>
    </source>
</evidence>
<evidence type="ECO:0000256" key="2">
    <source>
        <dbReference type="SAM" id="SignalP"/>
    </source>
</evidence>
<dbReference type="Proteomes" id="UP000283509">
    <property type="component" value="Unassembled WGS sequence"/>
</dbReference>
<proteinExistence type="predicted"/>
<evidence type="ECO:0000313" key="3">
    <source>
        <dbReference type="EMBL" id="ROT78800.1"/>
    </source>
</evidence>
<comment type="caution">
    <text evidence="3">The sequence shown here is derived from an EMBL/GenBank/DDBJ whole genome shotgun (WGS) entry which is preliminary data.</text>
</comment>
<keyword evidence="2" id="KW-0732">Signal</keyword>
<gene>
    <name evidence="3" type="ORF">C7M84_002486</name>
</gene>
<keyword evidence="4" id="KW-1185">Reference proteome</keyword>
<sequence>MARSKPAISILLLGLRSVCWGLQFDDKRVTFPRNLEVCSVRRSDSDSFLSEVHIRSLSGGSLPPTATDVTLKTSLPSCRHHAVTSFTHASANVSVTWSCDDLTAPAPGQLRGQVNTREKGEGLRLVADLAHKDIVVTSSGVELAFRGDQVTSGDLKEPASWRLRAQRRIKTDQTSRCSHDDGPVGGESHFPQCTPTFTEPNELYHGHGGDEVHTKQPEHFEGVEFEAQVSKGEISIKSRSPLGERRLLAYTSSTEDPGASKWMLHLPTLNLRLNATSTSWYDHLKDHSYFEAEMTNLLTKTSVKITSKEVLVQQKDNLDDPGKQVQEENKGKEAVRSHPTEAMEAGSEGDLVADSSSQEDIKRAKRHLDKGQVGMDFQGTEGSSGESDLFPTVLPPNCIPGSKLVKQVQQTVESSIFNMETNMTVDVTPDGEHIIGILQKGSLPVCPDLGWDLKQIANFSSSFTGWEYVVSQWSWGSMVVEAQWGVSFFQDYHKIFAFNTDQNSPLPSTHILLDFRDYKEFQVKAKCPTLGKSLVFTLHNDANHHTFMVRSINEFMPLDSSTLIKVDVKVIHSDLAVTWYFDEEKAFSIWSKLTEAVLEAISSTSFCGQNAFKEKVKTFITGMFGDTPLQLMPEVWALLTLVKEVEELQDLKVFFNEINQDVFDFLSLWSNLMASGYKVGILEAHPQGMGVTVKTQGIIWVFSTAMDALNAVSGCSNNCDTTYQLSRLIEDFAATIRHS</sequence>
<feature type="compositionally biased region" description="Basic and acidic residues" evidence="1">
    <location>
        <begin position="316"/>
        <end position="341"/>
    </location>
</feature>
<evidence type="ECO:0000256" key="1">
    <source>
        <dbReference type="SAM" id="MobiDB-lite"/>
    </source>
</evidence>
<feature type="chain" id="PRO_5018712615" evidence="2">
    <location>
        <begin position="22"/>
        <end position="739"/>
    </location>
</feature>
<accession>A0A3R7MK29</accession>